<evidence type="ECO:0000313" key="1">
    <source>
        <dbReference type="EMBL" id="CAI9734979.1"/>
    </source>
</evidence>
<name>A0AA36BJ00_OCTVU</name>
<dbReference type="Proteomes" id="UP001162480">
    <property type="component" value="Chromosome 17"/>
</dbReference>
<proteinExistence type="predicted"/>
<protein>
    <submittedName>
        <fullName evidence="1">Uncharacterized protein</fullName>
    </submittedName>
</protein>
<evidence type="ECO:0000313" key="2">
    <source>
        <dbReference type="Proteomes" id="UP001162480"/>
    </source>
</evidence>
<organism evidence="1 2">
    <name type="scientific">Octopus vulgaris</name>
    <name type="common">Common octopus</name>
    <dbReference type="NCBI Taxonomy" id="6645"/>
    <lineage>
        <taxon>Eukaryota</taxon>
        <taxon>Metazoa</taxon>
        <taxon>Spiralia</taxon>
        <taxon>Lophotrochozoa</taxon>
        <taxon>Mollusca</taxon>
        <taxon>Cephalopoda</taxon>
        <taxon>Coleoidea</taxon>
        <taxon>Octopodiformes</taxon>
        <taxon>Octopoda</taxon>
        <taxon>Incirrata</taxon>
        <taxon>Octopodidae</taxon>
        <taxon>Octopus</taxon>
    </lineage>
</organism>
<reference evidence="1" key="1">
    <citation type="submission" date="2023-08" db="EMBL/GenBank/DDBJ databases">
        <authorList>
            <person name="Alioto T."/>
            <person name="Alioto T."/>
            <person name="Gomez Garrido J."/>
        </authorList>
    </citation>
    <scope>NUCLEOTIDE SEQUENCE</scope>
</reference>
<accession>A0AA36BJ00</accession>
<dbReference type="EMBL" id="OX597830">
    <property type="protein sequence ID" value="CAI9734979.1"/>
    <property type="molecule type" value="Genomic_DNA"/>
</dbReference>
<sequence>MISTTAICYNYVNPYVIVTYADLNKHLVSETANEIIWKYNRGIGILIFTLHTVIGEHVLNMVLSKLLMEVILVLYMIQVIGANGDVTELVISQLQDVRCITTMPISTQRGRSIGSTYHSLTQRTNKRRHKYTRGNLEPKIKKKMLQ</sequence>
<keyword evidence="2" id="KW-1185">Reference proteome</keyword>
<dbReference type="AlphaFoldDB" id="A0AA36BJ00"/>
<gene>
    <name evidence="1" type="ORF">OCTVUL_1B010301</name>
</gene>